<dbReference type="PANTHER" id="PTHR43214">
    <property type="entry name" value="TWO-COMPONENT RESPONSE REGULATOR"/>
    <property type="match status" value="1"/>
</dbReference>
<dbReference type="InterPro" id="IPR011006">
    <property type="entry name" value="CheY-like_superfamily"/>
</dbReference>
<gene>
    <name evidence="6" type="ORF">J2S64_003094</name>
</gene>
<dbReference type="Gene3D" id="3.40.50.2300">
    <property type="match status" value="1"/>
</dbReference>
<dbReference type="SMART" id="SM00448">
    <property type="entry name" value="REC"/>
    <property type="match status" value="1"/>
</dbReference>
<dbReference type="InterPro" id="IPR058245">
    <property type="entry name" value="NreC/VraR/RcsB-like_REC"/>
</dbReference>
<dbReference type="InterPro" id="IPR039420">
    <property type="entry name" value="WalR-like"/>
</dbReference>
<organism evidence="6 7">
    <name type="scientific">Paeniglutamicibacter sulfureus</name>
    <dbReference type="NCBI Taxonomy" id="43666"/>
    <lineage>
        <taxon>Bacteria</taxon>
        <taxon>Bacillati</taxon>
        <taxon>Actinomycetota</taxon>
        <taxon>Actinomycetes</taxon>
        <taxon>Micrococcales</taxon>
        <taxon>Micrococcaceae</taxon>
        <taxon>Paeniglutamicibacter</taxon>
    </lineage>
</organism>
<evidence type="ECO:0000313" key="7">
    <source>
        <dbReference type="Proteomes" id="UP001183817"/>
    </source>
</evidence>
<name>A0ABU2BLB1_9MICC</name>
<protein>
    <submittedName>
        <fullName evidence="6">NarL family two-component system response regulator LiaR</fullName>
    </submittedName>
</protein>
<dbReference type="InterPro" id="IPR000792">
    <property type="entry name" value="Tscrpt_reg_LuxR_C"/>
</dbReference>
<evidence type="ECO:0000256" key="2">
    <source>
        <dbReference type="ARBA" id="ARBA00023125"/>
    </source>
</evidence>
<keyword evidence="2" id="KW-0238">DNA-binding</keyword>
<dbReference type="PROSITE" id="PS50043">
    <property type="entry name" value="HTH_LUXR_2"/>
    <property type="match status" value="1"/>
</dbReference>
<comment type="caution">
    <text evidence="3">Lacks conserved residue(s) required for the propagation of feature annotation.</text>
</comment>
<dbReference type="PROSITE" id="PS50110">
    <property type="entry name" value="RESPONSE_REGULATORY"/>
    <property type="match status" value="1"/>
</dbReference>
<feature type="domain" description="HTH luxR-type" evidence="4">
    <location>
        <begin position="148"/>
        <end position="213"/>
    </location>
</feature>
<dbReference type="PANTHER" id="PTHR43214:SF43">
    <property type="entry name" value="TWO-COMPONENT RESPONSE REGULATOR"/>
    <property type="match status" value="1"/>
</dbReference>
<dbReference type="CDD" id="cd06170">
    <property type="entry name" value="LuxR_C_like"/>
    <property type="match status" value="1"/>
</dbReference>
<evidence type="ECO:0000256" key="1">
    <source>
        <dbReference type="ARBA" id="ARBA00022553"/>
    </source>
</evidence>
<keyword evidence="1" id="KW-0597">Phosphoprotein</keyword>
<evidence type="ECO:0000259" key="5">
    <source>
        <dbReference type="PROSITE" id="PS50110"/>
    </source>
</evidence>
<sequence length="236" mass="25459">MQPRIRVHLADGDYFLRLGLESLLASSPDVELEAVTGTGDEAIEAALDKRPDLVLMETTIRDVSSPEATKRILAGAPATRLVMLSAAHDIETMTRAHSAGACSYLAKNAVSTDLGVALRMIHSGNMIFSKPADADQFPPHSTSKYDFKSQLLRQASPRDRRLLHSLTQGYTNAQIASLLHVSEGTVKAQLAKIMEPLDISNRVQLAVLVVQAGLLDDVRPTAPLSAGPLRYATPRA</sequence>
<dbReference type="RefSeq" id="WP_310291950.1">
    <property type="nucleotide sequence ID" value="NZ_BAAAWO010000001.1"/>
</dbReference>
<dbReference type="PRINTS" id="PR00038">
    <property type="entry name" value="HTHLUXR"/>
</dbReference>
<dbReference type="SUPFAM" id="SSF46894">
    <property type="entry name" value="C-terminal effector domain of the bipartite response regulators"/>
    <property type="match status" value="1"/>
</dbReference>
<evidence type="ECO:0000256" key="3">
    <source>
        <dbReference type="PROSITE-ProRule" id="PRU00169"/>
    </source>
</evidence>
<feature type="domain" description="Response regulatory" evidence="5">
    <location>
        <begin position="6"/>
        <end position="122"/>
    </location>
</feature>
<keyword evidence="7" id="KW-1185">Reference proteome</keyword>
<dbReference type="InterPro" id="IPR016032">
    <property type="entry name" value="Sig_transdc_resp-reg_C-effctor"/>
</dbReference>
<dbReference type="Pfam" id="PF00196">
    <property type="entry name" value="GerE"/>
    <property type="match status" value="1"/>
</dbReference>
<proteinExistence type="predicted"/>
<dbReference type="SUPFAM" id="SSF52172">
    <property type="entry name" value="CheY-like"/>
    <property type="match status" value="1"/>
</dbReference>
<dbReference type="Pfam" id="PF00072">
    <property type="entry name" value="Response_reg"/>
    <property type="match status" value="1"/>
</dbReference>
<dbReference type="InterPro" id="IPR001789">
    <property type="entry name" value="Sig_transdc_resp-reg_receiver"/>
</dbReference>
<accession>A0ABU2BLB1</accession>
<dbReference type="EMBL" id="JAVDYI010000001">
    <property type="protein sequence ID" value="MDR7359403.1"/>
    <property type="molecule type" value="Genomic_DNA"/>
</dbReference>
<reference evidence="6 7" key="1">
    <citation type="submission" date="2023-07" db="EMBL/GenBank/DDBJ databases">
        <title>Sequencing the genomes of 1000 actinobacteria strains.</title>
        <authorList>
            <person name="Klenk H.-P."/>
        </authorList>
    </citation>
    <scope>NUCLEOTIDE SEQUENCE [LARGE SCALE GENOMIC DNA]</scope>
    <source>
        <strain evidence="6 7">DSM 20167</strain>
    </source>
</reference>
<dbReference type="Proteomes" id="UP001183817">
    <property type="component" value="Unassembled WGS sequence"/>
</dbReference>
<evidence type="ECO:0000259" key="4">
    <source>
        <dbReference type="PROSITE" id="PS50043"/>
    </source>
</evidence>
<dbReference type="CDD" id="cd17535">
    <property type="entry name" value="REC_NarL-like"/>
    <property type="match status" value="1"/>
</dbReference>
<comment type="caution">
    <text evidence="6">The sequence shown here is derived from an EMBL/GenBank/DDBJ whole genome shotgun (WGS) entry which is preliminary data.</text>
</comment>
<dbReference type="SMART" id="SM00421">
    <property type="entry name" value="HTH_LUXR"/>
    <property type="match status" value="1"/>
</dbReference>
<evidence type="ECO:0000313" key="6">
    <source>
        <dbReference type="EMBL" id="MDR7359403.1"/>
    </source>
</evidence>